<name>A0ABU7K0Q4_9ACTN</name>
<keyword evidence="3" id="KW-1185">Reference proteome</keyword>
<feature type="domain" description="AbiEi antitoxin C-terminal" evidence="1">
    <location>
        <begin position="15"/>
        <end position="145"/>
    </location>
</feature>
<organism evidence="2 3">
    <name type="scientific">Nocardiopsis codii</name>
    <dbReference type="NCBI Taxonomy" id="3065942"/>
    <lineage>
        <taxon>Bacteria</taxon>
        <taxon>Bacillati</taxon>
        <taxon>Actinomycetota</taxon>
        <taxon>Actinomycetes</taxon>
        <taxon>Streptosporangiales</taxon>
        <taxon>Nocardiopsidaceae</taxon>
        <taxon>Nocardiopsis</taxon>
    </lineage>
</organism>
<gene>
    <name evidence="2" type="ORF">Q8791_01210</name>
</gene>
<evidence type="ECO:0000259" key="1">
    <source>
        <dbReference type="Pfam" id="PF09407"/>
    </source>
</evidence>
<comment type="caution">
    <text evidence="2">The sequence shown here is derived from an EMBL/GenBank/DDBJ whole genome shotgun (WGS) entry which is preliminary data.</text>
</comment>
<evidence type="ECO:0000313" key="2">
    <source>
        <dbReference type="EMBL" id="MEE2035840.1"/>
    </source>
</evidence>
<proteinExistence type="predicted"/>
<dbReference type="InterPro" id="IPR011335">
    <property type="entry name" value="Restrct_endonuc-II-like"/>
</dbReference>
<dbReference type="RefSeq" id="WP_330089664.1">
    <property type="nucleotide sequence ID" value="NZ_JAUZMY010000001.1"/>
</dbReference>
<dbReference type="Gene3D" id="3.40.960.10">
    <property type="entry name" value="VSR Endonuclease"/>
    <property type="match status" value="1"/>
</dbReference>
<dbReference type="Pfam" id="PF09407">
    <property type="entry name" value="AbiEi_1"/>
    <property type="match status" value="1"/>
</dbReference>
<dbReference type="SUPFAM" id="SSF52980">
    <property type="entry name" value="Restriction endonuclease-like"/>
    <property type="match status" value="1"/>
</dbReference>
<dbReference type="Proteomes" id="UP001356095">
    <property type="component" value="Unassembled WGS sequence"/>
</dbReference>
<reference evidence="2 3" key="1">
    <citation type="submission" date="2023-08" db="EMBL/GenBank/DDBJ databases">
        <authorList>
            <person name="Girao M."/>
            <person name="Carvalho M.F."/>
        </authorList>
    </citation>
    <scope>NUCLEOTIDE SEQUENCE [LARGE SCALE GENOMIC DNA]</scope>
    <source>
        <strain evidence="2 3">CT-R113</strain>
    </source>
</reference>
<protein>
    <recommendedName>
        <fullName evidence="1">AbiEi antitoxin C-terminal domain-containing protein</fullName>
    </recommendedName>
</protein>
<evidence type="ECO:0000313" key="3">
    <source>
        <dbReference type="Proteomes" id="UP001356095"/>
    </source>
</evidence>
<dbReference type="EMBL" id="JAUZMY010000001">
    <property type="protein sequence ID" value="MEE2035840.1"/>
    <property type="molecule type" value="Genomic_DNA"/>
</dbReference>
<dbReference type="InterPro" id="IPR018547">
    <property type="entry name" value="AbiEi_C"/>
</dbReference>
<sequence>MTVREIVLPDRSLLLRTLVPVLGLLSTTAVAGDITAAYVWGVDLYPYGVRPTRTRLHVSVPPGVSTVGAPVVAHRETLSPTDRTVVEGARVTTPARTAADLAARAPSVFVATARLDGFLSRGLVTGGDLARAARSPRAERSLRRLRSALTYSSALSRSPGESWARVLVLEAGLPPPVPQCPVSTGEGVFHADLGWPSQRVALEYDSLEFHSSPEALARDRVRYAAMRAEGWEVVSVSVYDLQKRPDRLLRRVLHTLTRRGWSCPPHRLSRVRERIDAYARRPPLMVGPRGF</sequence>
<accession>A0ABU7K0Q4</accession>